<dbReference type="AlphaFoldDB" id="A0A0D1BY71"/>
<accession>A0A0D1BY71</accession>
<dbReference type="RefSeq" id="WP_043032354.1">
    <property type="nucleotide sequence ID" value="NZ_JXSU01000007.1"/>
</dbReference>
<evidence type="ECO:0000313" key="1">
    <source>
        <dbReference type="EMBL" id="KIS24897.1"/>
    </source>
</evidence>
<organism evidence="1 2">
    <name type="scientific">Clostridium botulinum B2 450</name>
    <dbReference type="NCBI Taxonomy" id="1379739"/>
    <lineage>
        <taxon>Bacteria</taxon>
        <taxon>Bacillati</taxon>
        <taxon>Bacillota</taxon>
        <taxon>Clostridia</taxon>
        <taxon>Eubacteriales</taxon>
        <taxon>Clostridiaceae</taxon>
        <taxon>Clostridium</taxon>
    </lineage>
</organism>
<sequence>MAKKQIDNVLIDGQVSIWDIDKNIKKSNDKPVIKLENKEIKINNIEQGKIIAKYKTYENLNRIIGYVGGALGIEIKYKDRFETIYVNKKGEEEFVIKKKSSVLPWDKIIYFREDLKINNIQKEKIKKIKGQAIKRPGDENIIFNQGNKVISVIENGWVLEYDNIKIAELEKYKKINADSMDQDFKKTLKLGNIVETEYKDEIIQGKVVHIYNNGYTCNIIEGNRYIPIPICGIRQVIA</sequence>
<name>A0A0D1BY71_CLOBO</name>
<dbReference type="Proteomes" id="UP000032250">
    <property type="component" value="Unassembled WGS sequence"/>
</dbReference>
<proteinExistence type="predicted"/>
<dbReference type="OrthoDB" id="1911284at2"/>
<gene>
    <name evidence="1" type="ORF">N495_15415</name>
</gene>
<dbReference type="HOGENOM" id="CLU_1092822_0_0_9"/>
<dbReference type="PATRIC" id="fig|1379739.3.peg.3478"/>
<protein>
    <submittedName>
        <fullName evidence="1">Uncharacterized protein</fullName>
    </submittedName>
</protein>
<evidence type="ECO:0000313" key="2">
    <source>
        <dbReference type="Proteomes" id="UP000032250"/>
    </source>
</evidence>
<reference evidence="1 2" key="1">
    <citation type="submission" date="2014-06" db="EMBL/GenBank/DDBJ databases">
        <title>Genome characterization of distinct group I Clostridium botulinum lineages.</title>
        <authorList>
            <person name="Giordani F."/>
            <person name="Anselmo A."/>
            <person name="Fillo S."/>
            <person name="Palozzi A.M."/>
            <person name="Fortunato A."/>
            <person name="Gentile B."/>
            <person name="Ciammaruconi A."/>
            <person name="Anniballi F."/>
            <person name="De Medici D."/>
            <person name="Lista F."/>
        </authorList>
    </citation>
    <scope>NUCLEOTIDE SEQUENCE [LARGE SCALE GENOMIC DNA]</scope>
    <source>
        <strain evidence="1 2">B2 450</strain>
    </source>
</reference>
<comment type="caution">
    <text evidence="1">The sequence shown here is derived from an EMBL/GenBank/DDBJ whole genome shotgun (WGS) entry which is preliminary data.</text>
</comment>
<dbReference type="EMBL" id="JXSU01000007">
    <property type="protein sequence ID" value="KIS24897.1"/>
    <property type="molecule type" value="Genomic_DNA"/>
</dbReference>